<dbReference type="Gene3D" id="3.10.350.10">
    <property type="entry name" value="LysM domain"/>
    <property type="match status" value="1"/>
</dbReference>
<reference evidence="3 4" key="1">
    <citation type="journal article" date="2015" name="Stand. Genomic Sci.">
        <title>Genome sequence of a native-feather degrading extremely thermophilic Eubacterium, Fervidobacterium islandicum AW-1.</title>
        <authorList>
            <person name="Lee Y.J."/>
            <person name="Jeong H."/>
            <person name="Park G.S."/>
            <person name="Kwak Y."/>
            <person name="Lee S.J."/>
            <person name="Lee S.J."/>
            <person name="Park M.K."/>
            <person name="Kim J.Y."/>
            <person name="Kang H.K."/>
            <person name="Shin J.H."/>
            <person name="Lee D.W."/>
        </authorList>
    </citation>
    <scope>NUCLEOTIDE SEQUENCE [LARGE SCALE GENOMIC DNA]</scope>
    <source>
        <strain evidence="3 4">AW-1</strain>
    </source>
</reference>
<name>A0AAI8CLR8_FERIS</name>
<dbReference type="Pfam" id="PF02872">
    <property type="entry name" value="5_nucleotid_C"/>
    <property type="match status" value="1"/>
</dbReference>
<organism evidence="3 4">
    <name type="scientific">Fervidobacterium islandicum</name>
    <dbReference type="NCBI Taxonomy" id="2423"/>
    <lineage>
        <taxon>Bacteria</taxon>
        <taxon>Thermotogati</taxon>
        <taxon>Thermotogota</taxon>
        <taxon>Thermotogae</taxon>
        <taxon>Thermotogales</taxon>
        <taxon>Fervidobacteriaceae</taxon>
        <taxon>Fervidobacterium</taxon>
    </lineage>
</organism>
<proteinExistence type="inferred from homology"/>
<dbReference type="InterPro" id="IPR029052">
    <property type="entry name" value="Metallo-depent_PP-like"/>
</dbReference>
<keyword evidence="1" id="KW-0547">Nucleotide-binding</keyword>
<dbReference type="InterPro" id="IPR018392">
    <property type="entry name" value="LysM"/>
</dbReference>
<gene>
    <name evidence="3" type="ORF">NA23_04955</name>
</gene>
<dbReference type="SUPFAM" id="SSF54106">
    <property type="entry name" value="LysM domain"/>
    <property type="match status" value="1"/>
</dbReference>
<comment type="similarity">
    <text evidence="1">Belongs to the 5'-nucleotidase family.</text>
</comment>
<dbReference type="GO" id="GO:0016787">
    <property type="term" value="F:hydrolase activity"/>
    <property type="evidence" value="ECO:0007669"/>
    <property type="project" value="UniProtKB-KW"/>
</dbReference>
<feature type="signal peptide" evidence="1">
    <location>
        <begin position="1"/>
        <end position="22"/>
    </location>
</feature>
<dbReference type="InterPro" id="IPR008334">
    <property type="entry name" value="5'-Nucleotdase_C"/>
</dbReference>
<dbReference type="InterPro" id="IPR036907">
    <property type="entry name" value="5'-Nucleotdase_C_sf"/>
</dbReference>
<dbReference type="CDD" id="cd00118">
    <property type="entry name" value="LysM"/>
    <property type="match status" value="1"/>
</dbReference>
<evidence type="ECO:0000256" key="1">
    <source>
        <dbReference type="RuleBase" id="RU362119"/>
    </source>
</evidence>
<dbReference type="PROSITE" id="PS51782">
    <property type="entry name" value="LYSM"/>
    <property type="match status" value="1"/>
</dbReference>
<sequence>MRKSRIIVILSILTLFAVFVFAQTTSATVSIIHTANVYGNVLPFNYFTNTYESKGLVQIYSYVNQLRQANSDLLLVDTGNLFYGSPFGDYFVEKNILENPVVSLFNQIGYDVFVPGTFELGLERKQFENTLKSLKPYVLAANLTNKFDFVKNYYVKVFSKGVKVATIGVVPPYGNLVSSDYISKIRTTIQTLKTEVAPDIIILATSGGINYDPVTGKQIALQSRLNIGDVLIKEFGKDVDIFLFGNQAIVYANVNKENKVFSLPGSEGASVNRIDITLSQKAGKWKISKVSIQNVNVGKIKPVENVLSWAQQFEPQVEKWLNEPVLNSTETIGFNKYMAILEDSLITELVNKSIIEYTKSHIGIWNVFSPNFEGFVEGDITRKDLYAIVGKTTTVKTLRLTGKQVKDIIKNGLTLLSFKDGKVIFEKSLVSSPWIYDIFENINYEVVLNKKDVRKLEFMGKPVDDNDVFVVSIPTIRTYGQNAIIDGTVLSELEVPVQNILFAQIKKILDGNVLNIKEDNNRVSLVQLAYTVKPGDTLAQIAYRLGVATSDEELPLAIVELMTLNPIIKNPNLIRPGWEIVYYKKYLDLIPPLKELFEAK</sequence>
<dbReference type="Gene3D" id="3.90.780.10">
    <property type="entry name" value="5'-Nucleotidase, C-terminal domain"/>
    <property type="match status" value="1"/>
</dbReference>
<dbReference type="PANTHER" id="PTHR11575:SF6">
    <property type="entry name" value="2',3'-CYCLIC-NUCLEOTIDE 2'-PHOSPHODIESTERASE_3'-NUCLEOTIDASE"/>
    <property type="match status" value="1"/>
</dbReference>
<keyword evidence="1" id="KW-0378">Hydrolase</keyword>
<dbReference type="KEGG" id="fia:NA23_04955"/>
<keyword evidence="1" id="KW-0732">Signal</keyword>
<dbReference type="InterPro" id="IPR006179">
    <property type="entry name" value="5_nucleotidase/apyrase"/>
</dbReference>
<evidence type="ECO:0000259" key="2">
    <source>
        <dbReference type="PROSITE" id="PS51782"/>
    </source>
</evidence>
<dbReference type="EMBL" id="CP014334">
    <property type="protein sequence ID" value="AMW32691.1"/>
    <property type="molecule type" value="Genomic_DNA"/>
</dbReference>
<dbReference type="GO" id="GO:0030288">
    <property type="term" value="C:outer membrane-bounded periplasmic space"/>
    <property type="evidence" value="ECO:0007669"/>
    <property type="project" value="TreeGrafter"/>
</dbReference>
<feature type="domain" description="LysM" evidence="2">
    <location>
        <begin position="528"/>
        <end position="582"/>
    </location>
</feature>
<dbReference type="Proteomes" id="UP000093740">
    <property type="component" value="Chromosome"/>
</dbReference>
<dbReference type="SUPFAM" id="SSF56300">
    <property type="entry name" value="Metallo-dependent phosphatases"/>
    <property type="match status" value="1"/>
</dbReference>
<dbReference type="PANTHER" id="PTHR11575">
    <property type="entry name" value="5'-NUCLEOTIDASE-RELATED"/>
    <property type="match status" value="1"/>
</dbReference>
<evidence type="ECO:0000313" key="3">
    <source>
        <dbReference type="EMBL" id="AMW32691.1"/>
    </source>
</evidence>
<dbReference type="Pfam" id="PF01476">
    <property type="entry name" value="LysM"/>
    <property type="match status" value="1"/>
</dbReference>
<evidence type="ECO:0000313" key="4">
    <source>
        <dbReference type="Proteomes" id="UP000093740"/>
    </source>
</evidence>
<keyword evidence="4" id="KW-1185">Reference proteome</keyword>
<dbReference type="RefSeq" id="WP_033190864.1">
    <property type="nucleotide sequence ID" value="NZ_CP014334.2"/>
</dbReference>
<protein>
    <submittedName>
        <fullName evidence="3">5'-nucleotidase C-terminal domain-containing protein</fullName>
    </submittedName>
</protein>
<dbReference type="AlphaFoldDB" id="A0AAI8CLR8"/>
<dbReference type="Gene3D" id="3.60.21.10">
    <property type="match status" value="1"/>
</dbReference>
<dbReference type="GO" id="GO:0009166">
    <property type="term" value="P:nucleotide catabolic process"/>
    <property type="evidence" value="ECO:0007669"/>
    <property type="project" value="InterPro"/>
</dbReference>
<feature type="chain" id="PRO_5042314491" evidence="1">
    <location>
        <begin position="23"/>
        <end position="600"/>
    </location>
</feature>
<dbReference type="InterPro" id="IPR036779">
    <property type="entry name" value="LysM_dom_sf"/>
</dbReference>
<accession>A0AAI8CLR8</accession>
<dbReference type="PRINTS" id="PR01607">
    <property type="entry name" value="APYRASEFAMLY"/>
</dbReference>
<dbReference type="SUPFAM" id="SSF55816">
    <property type="entry name" value="5'-nucleotidase (syn. UDP-sugar hydrolase), C-terminal domain"/>
    <property type="match status" value="1"/>
</dbReference>
<dbReference type="GO" id="GO:0000166">
    <property type="term" value="F:nucleotide binding"/>
    <property type="evidence" value="ECO:0007669"/>
    <property type="project" value="UniProtKB-KW"/>
</dbReference>
<dbReference type="SMART" id="SM00257">
    <property type="entry name" value="LysM"/>
    <property type="match status" value="1"/>
</dbReference>